<sequence length="714" mass="77507">MPEEGPAAEPRAPADPAAGAAPSRAEALKGLRGTAADFSSVRSGRIVAEGISRAGGATINVFQGDFAVYGGFTAGGGRTAGRRPGRRPTPVRLADVEYYVEPAGFESGVDTLDTQNLVIFTGKLRSGRRSQALATVRRVLECAKLDLVVHELGDEVLGDPTWRVPHARCGLLVEDRQGRAESVDDTWLTLVAERLRDQGSFLVVATGPVRGTLATAPKRADYVVTVDLPDPMEIVRRRVLGEQPWLSPADLDDRLAGTELAELLDEREGPEFATRAANAVIGALRKDSDLAEAVARLRDPRDQVQEWLDSEPDVADIAFVFATAVLEGASYLHVADAAVALYRRIGTSKATTTPRYLRALTRQRSWIEYVEHVDGPPLVRFRHANLRPVVLALTWFEFDGAREAILAWLTAQAQHDDVEVRTRAAVAAGMLSTNDFGHGMHSYLKTWAASPSATLRLSAAWGLNVAGQVSDHADTVWAYLEQWADLVRYDANARDLPATAALALGGPLGAANPARALRVLRVLVCDGDWGFLAAAASTAHMLLEEGRVSEVLDALTDWTDPTAAEEPLAKALTMFTYAAAAQGADRPVLLLSAARFRDELAELWGRALNHMDVHEQALEGLRTWVRVADRDPTVRDDVLLMLAGVADRDHRDYDQLLHALRDWATDPDDPSAAADDFRRELSEAGELLDEPDVQPDLGDYRAVPDAGRITRTAP</sequence>
<evidence type="ECO:0000256" key="1">
    <source>
        <dbReference type="SAM" id="MobiDB-lite"/>
    </source>
</evidence>
<evidence type="ECO:0008006" key="4">
    <source>
        <dbReference type="Google" id="ProtNLM"/>
    </source>
</evidence>
<dbReference type="AlphaFoldDB" id="A0A4R2IYB8"/>
<gene>
    <name evidence="2" type="ORF">EV192_115140</name>
</gene>
<name>A0A4R2IYB8_9PSEU</name>
<reference evidence="2 3" key="1">
    <citation type="submission" date="2019-03" db="EMBL/GenBank/DDBJ databases">
        <title>Genomic Encyclopedia of Type Strains, Phase IV (KMG-IV): sequencing the most valuable type-strain genomes for metagenomic binning, comparative biology and taxonomic classification.</title>
        <authorList>
            <person name="Goeker M."/>
        </authorList>
    </citation>
    <scope>NUCLEOTIDE SEQUENCE [LARGE SCALE GENOMIC DNA]</scope>
    <source>
        <strain evidence="2 3">DSM 45934</strain>
    </source>
</reference>
<keyword evidence="3" id="KW-1185">Reference proteome</keyword>
<dbReference type="SUPFAM" id="SSF48371">
    <property type="entry name" value="ARM repeat"/>
    <property type="match status" value="1"/>
</dbReference>
<dbReference type="InterPro" id="IPR016024">
    <property type="entry name" value="ARM-type_fold"/>
</dbReference>
<dbReference type="OrthoDB" id="3655233at2"/>
<organism evidence="2 3">
    <name type="scientific">Actinocrispum wychmicini</name>
    <dbReference type="NCBI Taxonomy" id="1213861"/>
    <lineage>
        <taxon>Bacteria</taxon>
        <taxon>Bacillati</taxon>
        <taxon>Actinomycetota</taxon>
        <taxon>Actinomycetes</taxon>
        <taxon>Pseudonocardiales</taxon>
        <taxon>Pseudonocardiaceae</taxon>
        <taxon>Actinocrispum</taxon>
    </lineage>
</organism>
<dbReference type="RefSeq" id="WP_132125267.1">
    <property type="nucleotide sequence ID" value="NZ_SLWS01000015.1"/>
</dbReference>
<dbReference type="Proteomes" id="UP000295680">
    <property type="component" value="Unassembled WGS sequence"/>
</dbReference>
<proteinExistence type="predicted"/>
<feature type="region of interest" description="Disordered" evidence="1">
    <location>
        <begin position="1"/>
        <end position="22"/>
    </location>
</feature>
<evidence type="ECO:0000313" key="2">
    <source>
        <dbReference type="EMBL" id="TCO48919.1"/>
    </source>
</evidence>
<dbReference type="EMBL" id="SLWS01000015">
    <property type="protein sequence ID" value="TCO48919.1"/>
    <property type="molecule type" value="Genomic_DNA"/>
</dbReference>
<protein>
    <recommendedName>
        <fullName evidence="4">LigA protein</fullName>
    </recommendedName>
</protein>
<comment type="caution">
    <text evidence="2">The sequence shown here is derived from an EMBL/GenBank/DDBJ whole genome shotgun (WGS) entry which is preliminary data.</text>
</comment>
<evidence type="ECO:0000313" key="3">
    <source>
        <dbReference type="Proteomes" id="UP000295680"/>
    </source>
</evidence>
<feature type="region of interest" description="Disordered" evidence="1">
    <location>
        <begin position="684"/>
        <end position="714"/>
    </location>
</feature>
<accession>A0A4R2IYB8</accession>